<evidence type="ECO:0000259" key="2">
    <source>
        <dbReference type="Pfam" id="PF26299"/>
    </source>
</evidence>
<organism evidence="3 4">
    <name type="scientific">Nitrolancea hollandica Lb</name>
    <dbReference type="NCBI Taxonomy" id="1129897"/>
    <lineage>
        <taxon>Bacteria</taxon>
        <taxon>Pseudomonadati</taxon>
        <taxon>Thermomicrobiota</taxon>
        <taxon>Thermomicrobia</taxon>
        <taxon>Sphaerobacterales</taxon>
        <taxon>Sphaerobacterineae</taxon>
        <taxon>Sphaerobacteraceae</taxon>
        <taxon>Nitrolancea</taxon>
    </lineage>
</organism>
<feature type="domain" description="MurL C-terminal" evidence="1">
    <location>
        <begin position="347"/>
        <end position="422"/>
    </location>
</feature>
<dbReference type="Pfam" id="PF26299">
    <property type="entry name" value="MurL_N"/>
    <property type="match status" value="2"/>
</dbReference>
<dbReference type="EMBL" id="CAGS01000064">
    <property type="protein sequence ID" value="CCF82782.1"/>
    <property type="molecule type" value="Genomic_DNA"/>
</dbReference>
<name>I4EDM0_9BACT</name>
<evidence type="ECO:0008006" key="5">
    <source>
        <dbReference type="Google" id="ProtNLM"/>
    </source>
</evidence>
<evidence type="ECO:0000259" key="1">
    <source>
        <dbReference type="Pfam" id="PF26298"/>
    </source>
</evidence>
<dbReference type="InterPro" id="IPR058740">
    <property type="entry name" value="MurL_N"/>
</dbReference>
<dbReference type="Proteomes" id="UP000004221">
    <property type="component" value="Unassembled WGS sequence"/>
</dbReference>
<evidence type="ECO:0000313" key="3">
    <source>
        <dbReference type="EMBL" id="CCF82782.1"/>
    </source>
</evidence>
<keyword evidence="4" id="KW-1185">Reference proteome</keyword>
<gene>
    <name evidence="3" type="ORF">NITHO_1560010</name>
</gene>
<sequence>MVRSDARFDVKVVDFLLESSPARITTYVRVAGKTFFSRVTYHTIPSWDDLWGRVDVRCRPQILGALVAWDCMRFLALGGETLELCDGLELDASARATWRHCFLNQFGEWRYRNQFRYRNGDQPLVICRDPLESVARPRAGDTVSRDTSAAQRWLVTNGGGKDSLVGMMLLGDAGVPFDVYEGCLPIGGASEVQTSLLANLRAAATANDSRLISVTIEDDFFSTPDDVFRRLGVRTEHFKSDFAVGHTANYPGYFPLILYHGYSRVWFNIEASADRTMARWNGEDVNHQWCKSQEYHECSSQLFRELTGDHRFEGFSSTLRGIHDSVIYRIAGMEEDLLRMTHSCNLNKPWCRRCAKCCFSYLMMAAIKGEPFAQEVVGTTESLFEAPELATIWRDLLDVNHVAWECVPSHEECLLAVRECLRRGIRYPVLDRYAHAAEERLEELRRSYHTIDWSKVPAELRRPMIARIARAGADL</sequence>
<dbReference type="Pfam" id="PF26298">
    <property type="entry name" value="MurL_epimerase_C"/>
    <property type="match status" value="1"/>
</dbReference>
<protein>
    <recommendedName>
        <fullName evidence="5">UDP-N-acetyl-alpha-D-muramoyl-L-alanyl-L-glutamate epimerase</fullName>
    </recommendedName>
</protein>
<feature type="domain" description="MurL N-terminal" evidence="2">
    <location>
        <begin position="258"/>
        <end position="304"/>
    </location>
</feature>
<feature type="domain" description="MurL N-terminal" evidence="2">
    <location>
        <begin position="89"/>
        <end position="178"/>
    </location>
</feature>
<dbReference type="AlphaFoldDB" id="I4EDM0"/>
<dbReference type="InterPro" id="IPR058741">
    <property type="entry name" value="MurL_C"/>
</dbReference>
<accession>I4EDM0</accession>
<proteinExistence type="predicted"/>
<evidence type="ECO:0000313" key="4">
    <source>
        <dbReference type="Proteomes" id="UP000004221"/>
    </source>
</evidence>
<reference evidence="3 4" key="1">
    <citation type="journal article" date="2012" name="ISME J.">
        <title>Nitrification expanded: discovery, physiology and genomics of a nitrite-oxidizing bacterium from the phylum Chloroflexi.</title>
        <authorList>
            <person name="Sorokin D.Y."/>
            <person name="Lucker S."/>
            <person name="Vejmelkova D."/>
            <person name="Kostrikina N.A."/>
            <person name="Kleerebezem R."/>
            <person name="Rijpstra W.I."/>
            <person name="Damste J.S."/>
            <person name="Le Paslier D."/>
            <person name="Muyzer G."/>
            <person name="Wagner M."/>
            <person name="van Loosdrecht M.C."/>
            <person name="Daims H."/>
        </authorList>
    </citation>
    <scope>NUCLEOTIDE SEQUENCE [LARGE SCALE GENOMIC DNA]</scope>
    <source>
        <strain evidence="4">none</strain>
    </source>
</reference>
<comment type="caution">
    <text evidence="3">The sequence shown here is derived from an EMBL/GenBank/DDBJ whole genome shotgun (WGS) entry which is preliminary data.</text>
</comment>